<dbReference type="EMBL" id="MVIJ01000020">
    <property type="protein sequence ID" value="ORB73411.1"/>
    <property type="molecule type" value="Genomic_DNA"/>
</dbReference>
<dbReference type="InterPro" id="IPR023393">
    <property type="entry name" value="START-like_dom_sf"/>
</dbReference>
<keyword evidence="2" id="KW-1185">Reference proteome</keyword>
<dbReference type="SUPFAM" id="SSF55961">
    <property type="entry name" value="Bet v1-like"/>
    <property type="match status" value="1"/>
</dbReference>
<dbReference type="Pfam" id="PF10604">
    <property type="entry name" value="Polyketide_cyc2"/>
    <property type="match status" value="1"/>
</dbReference>
<dbReference type="AlphaFoldDB" id="A0A1X0KFS1"/>
<dbReference type="STRING" id="1783.BST44_14905"/>
<comment type="caution">
    <text evidence="1">The sequence shown here is derived from an EMBL/GenBank/DDBJ whole genome shotgun (WGS) entry which is preliminary data.</text>
</comment>
<dbReference type="OrthoDB" id="191189at2"/>
<reference evidence="1 2" key="1">
    <citation type="submission" date="2017-02" db="EMBL/GenBank/DDBJ databases">
        <title>The new phylogeny of genus Mycobacterium.</title>
        <authorList>
            <person name="Tortoli E."/>
            <person name="Trovato A."/>
            <person name="Cirillo D.M."/>
        </authorList>
    </citation>
    <scope>NUCLEOTIDE SEQUENCE [LARGE SCALE GENOMIC DNA]</scope>
    <source>
        <strain evidence="1 2">DSM 43992</strain>
    </source>
</reference>
<organism evidence="1 2">
    <name type="scientific">Mycobacterium scrofulaceum</name>
    <dbReference type="NCBI Taxonomy" id="1783"/>
    <lineage>
        <taxon>Bacteria</taxon>
        <taxon>Bacillati</taxon>
        <taxon>Actinomycetota</taxon>
        <taxon>Actinomycetes</taxon>
        <taxon>Mycobacteriales</taxon>
        <taxon>Mycobacteriaceae</taxon>
        <taxon>Mycobacterium</taxon>
    </lineage>
</organism>
<dbReference type="Gene3D" id="3.30.530.20">
    <property type="match status" value="1"/>
</dbReference>
<evidence type="ECO:0000313" key="1">
    <source>
        <dbReference type="EMBL" id="ORB73411.1"/>
    </source>
</evidence>
<dbReference type="Proteomes" id="UP000192601">
    <property type="component" value="Unassembled WGS sequence"/>
</dbReference>
<name>A0A1X0KFS1_MYCSC</name>
<accession>A0A1X0KFS1</accession>
<dbReference type="InterPro" id="IPR019587">
    <property type="entry name" value="Polyketide_cyclase/dehydratase"/>
</dbReference>
<evidence type="ECO:0000313" key="2">
    <source>
        <dbReference type="Proteomes" id="UP000192601"/>
    </source>
</evidence>
<sequence>MGGGTMLTVDRAVGAPPAAVWDLLVDLDAWPKWGPTIRGARLDEPHTELALGATGVVQTALLVAVPFVVTEFEPGRRWAWEVAGVPATRHWVDPVGDGARVGMATPWWAAPYLTVCAAALRRIDAMLTGAR</sequence>
<proteinExistence type="predicted"/>
<gene>
    <name evidence="1" type="ORF">BST44_14905</name>
</gene>
<protein>
    <submittedName>
        <fullName evidence="1">Polyketide cyclase</fullName>
    </submittedName>
</protein>